<dbReference type="AlphaFoldDB" id="A0A0G0SGY8"/>
<organism evidence="1 2">
    <name type="scientific">Candidatus Falkowbacteria bacterium GW2011_GWF2_39_8</name>
    <dbReference type="NCBI Taxonomy" id="1618642"/>
    <lineage>
        <taxon>Bacteria</taxon>
        <taxon>Candidatus Falkowiibacteriota</taxon>
    </lineage>
</organism>
<reference evidence="1 2" key="1">
    <citation type="journal article" date="2015" name="Nature">
        <title>rRNA introns, odd ribosomes, and small enigmatic genomes across a large radiation of phyla.</title>
        <authorList>
            <person name="Brown C.T."/>
            <person name="Hug L.A."/>
            <person name="Thomas B.C."/>
            <person name="Sharon I."/>
            <person name="Castelle C.J."/>
            <person name="Singh A."/>
            <person name="Wilkins M.J."/>
            <person name="Williams K.H."/>
            <person name="Banfield J.F."/>
        </authorList>
    </citation>
    <scope>NUCLEOTIDE SEQUENCE [LARGE SCALE GENOMIC DNA]</scope>
</reference>
<evidence type="ECO:0000313" key="2">
    <source>
        <dbReference type="Proteomes" id="UP000034137"/>
    </source>
</evidence>
<name>A0A0G0SGY8_9BACT</name>
<proteinExistence type="predicted"/>
<dbReference type="EMBL" id="LBXO01000001">
    <property type="protein sequence ID" value="KKR33970.1"/>
    <property type="molecule type" value="Genomic_DNA"/>
</dbReference>
<sequence length="271" mass="30452">MNTNNKKLNPGLLELDLFCKGMKIDQSCDLEHDARMVTRTRAGLGSGLEIIIPAHPEDIYMNVPLLEKFVKDSPYTLIKRDGQYIITAQHCHNQKPPLFPPFARGDTGGWKNTFHKTSPHENREKEYLQGNTMIEEDGVAVIRLPRQPAFYTQKTSNGTLMSRVGTMQGTYLAVYPAQVCGYWKPEDKVNCRFCSTGLNVGYSEEGEKRVQDVVETAIAAKKQEGVTFVHFNTGYYDGNELDVVEPYVRAIKEETGLLVGVQCPPCKDLSK</sequence>
<evidence type="ECO:0000313" key="1">
    <source>
        <dbReference type="EMBL" id="KKR33970.1"/>
    </source>
</evidence>
<accession>A0A0G0SGY8</accession>
<dbReference type="Proteomes" id="UP000034137">
    <property type="component" value="Unassembled WGS sequence"/>
</dbReference>
<gene>
    <name evidence="1" type="ORF">UT64_C0001G0045</name>
</gene>
<comment type="caution">
    <text evidence="1">The sequence shown here is derived from an EMBL/GenBank/DDBJ whole genome shotgun (WGS) entry which is preliminary data.</text>
</comment>
<protein>
    <recommendedName>
        <fullName evidence="3">Radical SAM domain protein</fullName>
    </recommendedName>
</protein>
<evidence type="ECO:0008006" key="3">
    <source>
        <dbReference type="Google" id="ProtNLM"/>
    </source>
</evidence>
<feature type="non-terminal residue" evidence="1">
    <location>
        <position position="271"/>
    </location>
</feature>